<keyword evidence="6" id="KW-0333">Golgi apparatus</keyword>
<name>A0A1G4IQL9_9SACH</name>
<keyword evidence="11" id="KW-1185">Reference proteome</keyword>
<dbReference type="OrthoDB" id="47059at2759"/>
<evidence type="ECO:0000259" key="9">
    <source>
        <dbReference type="SMART" id="SM00762"/>
    </source>
</evidence>
<evidence type="ECO:0000256" key="8">
    <source>
        <dbReference type="ARBA" id="ARBA00031340"/>
    </source>
</evidence>
<dbReference type="InterPro" id="IPR048680">
    <property type="entry name" value="COG4_N"/>
</dbReference>
<evidence type="ECO:0000256" key="4">
    <source>
        <dbReference type="ARBA" id="ARBA00022448"/>
    </source>
</evidence>
<reference evidence="11" key="1">
    <citation type="submission" date="2016-03" db="EMBL/GenBank/DDBJ databases">
        <authorList>
            <person name="Devillers Hugo."/>
        </authorList>
    </citation>
    <scope>NUCLEOTIDE SEQUENCE [LARGE SCALE GENOMIC DNA]</scope>
</reference>
<dbReference type="Pfam" id="PF20663">
    <property type="entry name" value="COG4_N"/>
    <property type="match status" value="1"/>
</dbReference>
<dbReference type="GO" id="GO:0015031">
    <property type="term" value="P:protein transport"/>
    <property type="evidence" value="ECO:0007669"/>
    <property type="project" value="UniProtKB-KW"/>
</dbReference>
<evidence type="ECO:0000256" key="2">
    <source>
        <dbReference type="ARBA" id="ARBA00009215"/>
    </source>
</evidence>
<keyword evidence="5" id="KW-0653">Protein transport</keyword>
<accession>A0A1G4IQL9</accession>
<dbReference type="AlphaFoldDB" id="A0A1G4IQL9"/>
<dbReference type="PANTHER" id="PTHR24016:SF0">
    <property type="entry name" value="CONSERVED OLIGOMERIC GOLGI COMPLEX SUBUNIT 4"/>
    <property type="match status" value="1"/>
</dbReference>
<dbReference type="Proteomes" id="UP000191144">
    <property type="component" value="Chromosome A"/>
</dbReference>
<sequence length="816" mass="92692">MLPENAVTLDTQLSTNLAKYHTALSKISTVSQLAKLQTVISNDHSATQKSLDNYLQLSNTKLNQNVRRLELQRTKLTQTLSKLHHALEDISISRDLAAAISARIKAVDRERGMVMQTLQFVHHVQTLKRNILTVHEALERADYKLAATGIDAILNLPPAVIVSRFAARVVPSAEIPEDPGVLVEQWTKTLAKAFQEKFEKAARTQDVEELTSVFQLFPLIRKSELGLDLYSRYVCDIISTQSRKIMTGATPDHTTFYAKALLHLFKIVSTIINDHSKIISEYYGKQHMVHIMTKVQREADMQAGLILDSFLEIRHVDELLTSVKKYGKANNVSEESKTEQPSIGRISGTLNEYSTILQNWSMYCRFFALKWYEFSDVEIGEGTLQLPAPILEGNLYSKIHSSGFLDGFKRLMNYYLHTSFAKMVSLESLPSLNKFISKKPYKHDDISSYAFSSIVEDLTLLLRNCLILNVNTGQSFLLKEFLDSLKQFLQNEYLIKFLQHNLRLLQPRLANAIGLKQYVPQSDSNSASRAASPGVMDPSKLSNLRFNFKGAASSAFSNIQSNLQAVYADEESVLKLHHYLVYVNTLGIGREFLQKLLSRELLQDNPRLLNDNFPFDLEAETLQEAIKTTESNLLVQNDKLLQWAVKQLFENILQPKIRKMLGSLFIQGPGDEYLSSAVDFEDLSHLQQFSADWNENMVPYANTVYKGCYVHLLAFIVDFMVAQISARLWNLRVNELGSIKLDRELSSLIAIVCDDQYVLREKFTRLTQIALVTGLEDDDFDPVTADVKQEIISGISWVLTPAERVRARELRVDKRH</sequence>
<dbReference type="InterPro" id="IPR048684">
    <property type="entry name" value="COG4_C"/>
</dbReference>
<dbReference type="Pfam" id="PF20662">
    <property type="entry name" value="COG4_C"/>
    <property type="match status" value="1"/>
</dbReference>
<evidence type="ECO:0000256" key="3">
    <source>
        <dbReference type="ARBA" id="ARBA00020975"/>
    </source>
</evidence>
<evidence type="ECO:0000256" key="1">
    <source>
        <dbReference type="ARBA" id="ARBA00004395"/>
    </source>
</evidence>
<keyword evidence="7" id="KW-0472">Membrane</keyword>
<organism evidence="10 11">
    <name type="scientific">Lachancea meyersii CBS 8951</name>
    <dbReference type="NCBI Taxonomy" id="1266667"/>
    <lineage>
        <taxon>Eukaryota</taxon>
        <taxon>Fungi</taxon>
        <taxon>Dikarya</taxon>
        <taxon>Ascomycota</taxon>
        <taxon>Saccharomycotina</taxon>
        <taxon>Saccharomycetes</taxon>
        <taxon>Saccharomycetales</taxon>
        <taxon>Saccharomycetaceae</taxon>
        <taxon>Lachancea</taxon>
    </lineage>
</organism>
<comment type="similarity">
    <text evidence="2">Belongs to the COG4 family.</text>
</comment>
<evidence type="ECO:0000256" key="5">
    <source>
        <dbReference type="ARBA" id="ARBA00022927"/>
    </source>
</evidence>
<feature type="domain" description="COG4 transport protein middle alpha-helical bundle" evidence="9">
    <location>
        <begin position="183"/>
        <end position="503"/>
    </location>
</feature>
<evidence type="ECO:0000256" key="6">
    <source>
        <dbReference type="ARBA" id="ARBA00023034"/>
    </source>
</evidence>
<dbReference type="Pfam" id="PF08318">
    <property type="entry name" value="COG4_m"/>
    <property type="match status" value="1"/>
</dbReference>
<dbReference type="GO" id="GO:0000139">
    <property type="term" value="C:Golgi membrane"/>
    <property type="evidence" value="ECO:0007669"/>
    <property type="project" value="UniProtKB-SubCell"/>
</dbReference>
<dbReference type="EMBL" id="LT598483">
    <property type="protein sequence ID" value="SCU78823.1"/>
    <property type="molecule type" value="Genomic_DNA"/>
</dbReference>
<comment type="subcellular location">
    <subcellularLocation>
        <location evidence="1">Golgi apparatus membrane</location>
        <topology evidence="1">Peripheral membrane protein</topology>
    </subcellularLocation>
</comment>
<evidence type="ECO:0000313" key="10">
    <source>
        <dbReference type="EMBL" id="SCU78823.1"/>
    </source>
</evidence>
<gene>
    <name evidence="10" type="ORF">LAME_0A05974G</name>
</gene>
<evidence type="ECO:0000313" key="11">
    <source>
        <dbReference type="Proteomes" id="UP000191144"/>
    </source>
</evidence>
<keyword evidence="4" id="KW-0813">Transport</keyword>
<proteinExistence type="inferred from homology"/>
<dbReference type="SMART" id="SM00762">
    <property type="entry name" value="Cog4"/>
    <property type="match status" value="1"/>
</dbReference>
<dbReference type="InterPro" id="IPR013167">
    <property type="entry name" value="COG4_M"/>
</dbReference>
<dbReference type="InterPro" id="IPR048682">
    <property type="entry name" value="COG4"/>
</dbReference>
<protein>
    <recommendedName>
        <fullName evidence="3">Conserved oligomeric Golgi complex subunit 4</fullName>
    </recommendedName>
    <alternativeName>
        <fullName evidence="8">Component of oligomeric Golgi complex 4</fullName>
    </alternativeName>
</protein>
<dbReference type="PANTHER" id="PTHR24016">
    <property type="entry name" value="CONSERVED OLIGOMERIC GOLGI COMPLEX SUBUNIT 4"/>
    <property type="match status" value="1"/>
</dbReference>
<evidence type="ECO:0000256" key="7">
    <source>
        <dbReference type="ARBA" id="ARBA00023136"/>
    </source>
</evidence>
<dbReference type="Gene3D" id="1.20.58.1970">
    <property type="match status" value="1"/>
</dbReference>